<evidence type="ECO:0000256" key="8">
    <source>
        <dbReference type="ARBA" id="ARBA00047883"/>
    </source>
</evidence>
<evidence type="ECO:0000256" key="1">
    <source>
        <dbReference type="ARBA" id="ARBA00005165"/>
    </source>
</evidence>
<evidence type="ECO:0000256" key="7">
    <source>
        <dbReference type="ARBA" id="ARBA00047851"/>
    </source>
</evidence>
<comment type="function">
    <text evidence="9">Condenses 4-methyl-5-(beta-hydroxyethyl)thiazole monophosphate (THZ-P) and 2-methyl-4-amino-5-hydroxymethyl pyrimidine pyrophosphate (HMP-PP) to form thiamine monophosphate (TMP).</text>
</comment>
<dbReference type="Pfam" id="PF02581">
    <property type="entry name" value="TMP-TENI"/>
    <property type="match status" value="1"/>
</dbReference>
<comment type="catalytic activity">
    <reaction evidence="6 9 10">
        <text>4-methyl-5-(2-phosphooxyethyl)-thiazole + 4-amino-2-methyl-5-(diphosphooxymethyl)pyrimidine + H(+) = thiamine phosphate + diphosphate</text>
        <dbReference type="Rhea" id="RHEA:22328"/>
        <dbReference type="ChEBI" id="CHEBI:15378"/>
        <dbReference type="ChEBI" id="CHEBI:33019"/>
        <dbReference type="ChEBI" id="CHEBI:37575"/>
        <dbReference type="ChEBI" id="CHEBI:57841"/>
        <dbReference type="ChEBI" id="CHEBI:58296"/>
        <dbReference type="EC" id="2.5.1.3"/>
    </reaction>
</comment>
<dbReference type="CDD" id="cd00564">
    <property type="entry name" value="TMP_TenI"/>
    <property type="match status" value="1"/>
</dbReference>
<name>A0ABV9QUB8_9GAMM</name>
<comment type="caution">
    <text evidence="13">The sequence shown here is derived from an EMBL/GenBank/DDBJ whole genome shotgun (WGS) entry which is preliminary data.</text>
</comment>
<evidence type="ECO:0000256" key="4">
    <source>
        <dbReference type="ARBA" id="ARBA00022842"/>
    </source>
</evidence>
<keyword evidence="3 9" id="KW-0479">Metal-binding</keyword>
<evidence type="ECO:0000256" key="3">
    <source>
        <dbReference type="ARBA" id="ARBA00022723"/>
    </source>
</evidence>
<dbReference type="InterPro" id="IPR022998">
    <property type="entry name" value="ThiamineP_synth_TenI"/>
</dbReference>
<organism evidence="13 14">
    <name type="scientific">Dokdonella ginsengisoli</name>
    <dbReference type="NCBI Taxonomy" id="363846"/>
    <lineage>
        <taxon>Bacteria</taxon>
        <taxon>Pseudomonadati</taxon>
        <taxon>Pseudomonadota</taxon>
        <taxon>Gammaproteobacteria</taxon>
        <taxon>Lysobacterales</taxon>
        <taxon>Rhodanobacteraceae</taxon>
        <taxon>Dokdonella</taxon>
    </lineage>
</organism>
<dbReference type="GO" id="GO:0004789">
    <property type="term" value="F:thiamine-phosphate diphosphorylase activity"/>
    <property type="evidence" value="ECO:0007669"/>
    <property type="project" value="UniProtKB-EC"/>
</dbReference>
<feature type="binding site" evidence="9">
    <location>
        <position position="140"/>
    </location>
    <ligand>
        <name>4-amino-2-methyl-5-(diphosphooxymethyl)pyrimidine</name>
        <dbReference type="ChEBI" id="CHEBI:57841"/>
    </ligand>
</feature>
<comment type="catalytic activity">
    <reaction evidence="7 9 10">
        <text>2-(2-carboxy-4-methylthiazol-5-yl)ethyl phosphate + 4-amino-2-methyl-5-(diphosphooxymethyl)pyrimidine + 2 H(+) = thiamine phosphate + CO2 + diphosphate</text>
        <dbReference type="Rhea" id="RHEA:47848"/>
        <dbReference type="ChEBI" id="CHEBI:15378"/>
        <dbReference type="ChEBI" id="CHEBI:16526"/>
        <dbReference type="ChEBI" id="CHEBI:33019"/>
        <dbReference type="ChEBI" id="CHEBI:37575"/>
        <dbReference type="ChEBI" id="CHEBI:57841"/>
        <dbReference type="ChEBI" id="CHEBI:62890"/>
        <dbReference type="EC" id="2.5.1.3"/>
    </reaction>
</comment>
<feature type="domain" description="Thiamine phosphate synthase/TenI" evidence="12">
    <location>
        <begin position="12"/>
        <end position="189"/>
    </location>
</feature>
<dbReference type="EMBL" id="JBHSHD010000008">
    <property type="protein sequence ID" value="MFC4820968.1"/>
    <property type="molecule type" value="Genomic_DNA"/>
</dbReference>
<feature type="binding site" evidence="9">
    <location>
        <position position="71"/>
    </location>
    <ligand>
        <name>4-amino-2-methyl-5-(diphosphooxymethyl)pyrimidine</name>
        <dbReference type="ChEBI" id="CHEBI:57841"/>
    </ligand>
</feature>
<dbReference type="InterPro" id="IPR034291">
    <property type="entry name" value="TMP_synthase"/>
</dbReference>
<evidence type="ECO:0000313" key="14">
    <source>
        <dbReference type="Proteomes" id="UP001595886"/>
    </source>
</evidence>
<accession>A0ABV9QUB8</accession>
<evidence type="ECO:0000256" key="2">
    <source>
        <dbReference type="ARBA" id="ARBA00022679"/>
    </source>
</evidence>
<sequence>MTQTPFPPLRGLYAITDGPRADVVEASAAALAGGARLLQYRDKTHDAARRADEARALQALCAAHGVPLIVNDDVELAAAVGAAGVHLGEDDLAVHAARARLGAHAIVGVSCYDSIERARRLAAAGADYLAFGAFFPSPTKPQARRATTGLLRAAKPLGLPLVAIGGITPDNAAPLVDAGADCLAVISALFGAADVCASAQRFAALFEASGS</sequence>
<evidence type="ECO:0000256" key="6">
    <source>
        <dbReference type="ARBA" id="ARBA00047334"/>
    </source>
</evidence>
<dbReference type="Proteomes" id="UP001595886">
    <property type="component" value="Unassembled WGS sequence"/>
</dbReference>
<keyword evidence="2 9" id="KW-0808">Transferase</keyword>
<dbReference type="RefSeq" id="WP_380021150.1">
    <property type="nucleotide sequence ID" value="NZ_JBHSHD010000008.1"/>
</dbReference>
<keyword evidence="4 9" id="KW-0460">Magnesium</keyword>
<feature type="binding site" evidence="9">
    <location>
        <position position="166"/>
    </location>
    <ligand>
        <name>2-[(2R,5Z)-2-carboxy-4-methylthiazol-5(2H)-ylidene]ethyl phosphate</name>
        <dbReference type="ChEBI" id="CHEBI:62899"/>
    </ligand>
</feature>
<dbReference type="PANTHER" id="PTHR20857:SF15">
    <property type="entry name" value="THIAMINE-PHOSPHATE SYNTHASE"/>
    <property type="match status" value="1"/>
</dbReference>
<feature type="binding site" evidence="9">
    <location>
        <position position="91"/>
    </location>
    <ligand>
        <name>Mg(2+)</name>
        <dbReference type="ChEBI" id="CHEBI:18420"/>
    </ligand>
</feature>
<dbReference type="InterPro" id="IPR036206">
    <property type="entry name" value="ThiamineP_synth_sf"/>
</dbReference>
<dbReference type="Gene3D" id="3.20.20.70">
    <property type="entry name" value="Aldolase class I"/>
    <property type="match status" value="1"/>
</dbReference>
<feature type="binding site" evidence="9">
    <location>
        <begin position="186"/>
        <end position="187"/>
    </location>
    <ligand>
        <name>2-[(2R,5Z)-2-carboxy-4-methylthiazol-5(2H)-ylidene]ethyl phosphate</name>
        <dbReference type="ChEBI" id="CHEBI:62899"/>
    </ligand>
</feature>
<evidence type="ECO:0000256" key="11">
    <source>
        <dbReference type="RuleBase" id="RU004253"/>
    </source>
</evidence>
<evidence type="ECO:0000259" key="12">
    <source>
        <dbReference type="Pfam" id="PF02581"/>
    </source>
</evidence>
<comment type="cofactor">
    <cofactor evidence="9">
        <name>Mg(2+)</name>
        <dbReference type="ChEBI" id="CHEBI:18420"/>
    </cofactor>
    <text evidence="9">Binds 1 Mg(2+) ion per subunit.</text>
</comment>
<dbReference type="PANTHER" id="PTHR20857">
    <property type="entry name" value="THIAMINE-PHOSPHATE PYROPHOSPHORYLASE"/>
    <property type="match status" value="1"/>
</dbReference>
<keyword evidence="14" id="KW-1185">Reference proteome</keyword>
<proteinExistence type="inferred from homology"/>
<comment type="pathway">
    <text evidence="1 9 11">Cofactor biosynthesis; thiamine diphosphate biosynthesis; thiamine phosphate from 4-amino-2-methyl-5-diphosphomethylpyrimidine and 4-methyl-5-(2-phosphoethyl)-thiazole: step 1/1.</text>
</comment>
<comment type="similarity">
    <text evidence="9 10">Belongs to the thiamine-phosphate synthase family.</text>
</comment>
<dbReference type="SUPFAM" id="SSF51391">
    <property type="entry name" value="Thiamin phosphate synthase"/>
    <property type="match status" value="1"/>
</dbReference>
<reference evidence="14" key="1">
    <citation type="journal article" date="2019" name="Int. J. Syst. Evol. Microbiol.">
        <title>The Global Catalogue of Microorganisms (GCM) 10K type strain sequencing project: providing services to taxonomists for standard genome sequencing and annotation.</title>
        <authorList>
            <consortium name="The Broad Institute Genomics Platform"/>
            <consortium name="The Broad Institute Genome Sequencing Center for Infectious Disease"/>
            <person name="Wu L."/>
            <person name="Ma J."/>
        </authorList>
    </citation>
    <scope>NUCLEOTIDE SEQUENCE [LARGE SCALE GENOMIC DNA]</scope>
    <source>
        <strain evidence="14">CCUG 30340</strain>
    </source>
</reference>
<dbReference type="EC" id="2.5.1.3" evidence="9"/>
<evidence type="ECO:0000256" key="9">
    <source>
        <dbReference type="HAMAP-Rule" id="MF_00097"/>
    </source>
</evidence>
<feature type="binding site" evidence="9">
    <location>
        <begin position="137"/>
        <end position="139"/>
    </location>
    <ligand>
        <name>2-[(2R,5Z)-2-carboxy-4-methylthiazol-5(2H)-ylidene]ethyl phosphate</name>
        <dbReference type="ChEBI" id="CHEBI:62899"/>
    </ligand>
</feature>
<keyword evidence="5 9" id="KW-0784">Thiamine biosynthesis</keyword>
<feature type="binding site" evidence="9">
    <location>
        <position position="110"/>
    </location>
    <ligand>
        <name>4-amino-2-methyl-5-(diphosphooxymethyl)pyrimidine</name>
        <dbReference type="ChEBI" id="CHEBI:57841"/>
    </ligand>
</feature>
<evidence type="ECO:0000313" key="13">
    <source>
        <dbReference type="EMBL" id="MFC4820968.1"/>
    </source>
</evidence>
<protein>
    <recommendedName>
        <fullName evidence="9">Thiamine-phosphate synthase</fullName>
        <shortName evidence="9">TP synthase</shortName>
        <shortName evidence="9">TPS</shortName>
        <ecNumber evidence="9">2.5.1.3</ecNumber>
    </recommendedName>
    <alternativeName>
        <fullName evidence="9">Thiamine-phosphate pyrophosphorylase</fullName>
        <shortName evidence="9">TMP pyrophosphorylase</shortName>
        <shortName evidence="9">TMP-PPase</shortName>
    </alternativeName>
</protein>
<comment type="catalytic activity">
    <reaction evidence="8 9 10">
        <text>2-[(2R,5Z)-2-carboxy-4-methylthiazol-5(2H)-ylidene]ethyl phosphate + 4-amino-2-methyl-5-(diphosphooxymethyl)pyrimidine + 2 H(+) = thiamine phosphate + CO2 + diphosphate</text>
        <dbReference type="Rhea" id="RHEA:47844"/>
        <dbReference type="ChEBI" id="CHEBI:15378"/>
        <dbReference type="ChEBI" id="CHEBI:16526"/>
        <dbReference type="ChEBI" id="CHEBI:33019"/>
        <dbReference type="ChEBI" id="CHEBI:37575"/>
        <dbReference type="ChEBI" id="CHEBI:57841"/>
        <dbReference type="ChEBI" id="CHEBI:62899"/>
        <dbReference type="EC" id="2.5.1.3"/>
    </reaction>
</comment>
<dbReference type="InterPro" id="IPR013785">
    <property type="entry name" value="Aldolase_TIM"/>
</dbReference>
<evidence type="ECO:0000256" key="10">
    <source>
        <dbReference type="RuleBase" id="RU003826"/>
    </source>
</evidence>
<feature type="binding site" evidence="9">
    <location>
        <position position="72"/>
    </location>
    <ligand>
        <name>Mg(2+)</name>
        <dbReference type="ChEBI" id="CHEBI:18420"/>
    </ligand>
</feature>
<dbReference type="HAMAP" id="MF_00097">
    <property type="entry name" value="TMP_synthase"/>
    <property type="match status" value="1"/>
</dbReference>
<dbReference type="NCBIfam" id="TIGR00693">
    <property type="entry name" value="thiE"/>
    <property type="match status" value="1"/>
</dbReference>
<evidence type="ECO:0000256" key="5">
    <source>
        <dbReference type="ARBA" id="ARBA00022977"/>
    </source>
</evidence>
<gene>
    <name evidence="9 13" type="primary">thiE</name>
    <name evidence="13" type="ORF">ACFO6Q_11575</name>
</gene>
<feature type="binding site" evidence="9">
    <location>
        <begin position="39"/>
        <end position="43"/>
    </location>
    <ligand>
        <name>4-amino-2-methyl-5-(diphosphooxymethyl)pyrimidine</name>
        <dbReference type="ChEBI" id="CHEBI:57841"/>
    </ligand>
</feature>